<evidence type="ECO:0000313" key="5">
    <source>
        <dbReference type="Proteomes" id="UP000320653"/>
    </source>
</evidence>
<keyword evidence="2 3" id="KW-0143">Chaperone</keyword>
<evidence type="ECO:0000313" key="4">
    <source>
        <dbReference type="EMBL" id="TWF54864.1"/>
    </source>
</evidence>
<dbReference type="EMBL" id="VIWP01000003">
    <property type="protein sequence ID" value="TWF54864.1"/>
    <property type="molecule type" value="Genomic_DNA"/>
</dbReference>
<accession>A0A561QWW4</accession>
<comment type="function">
    <text evidence="3">Required for maturation of urease via the functional incorporation of the urease nickel metallocenter.</text>
</comment>
<keyword evidence="3" id="KW-0996">Nickel insertion</keyword>
<name>A0A561QWW4_9HYPH</name>
<organism evidence="4 5">
    <name type="scientific">Neorhizobium alkalisoli</name>
    <dbReference type="NCBI Taxonomy" id="528178"/>
    <lineage>
        <taxon>Bacteria</taxon>
        <taxon>Pseudomonadati</taxon>
        <taxon>Pseudomonadota</taxon>
        <taxon>Alphaproteobacteria</taxon>
        <taxon>Hyphomicrobiales</taxon>
        <taxon>Rhizobiaceae</taxon>
        <taxon>Rhizobium/Agrobacterium group</taxon>
        <taxon>Neorhizobium</taxon>
    </lineage>
</organism>
<keyword evidence="3" id="KW-0963">Cytoplasm</keyword>
<dbReference type="GO" id="GO:0016151">
    <property type="term" value="F:nickel cation binding"/>
    <property type="evidence" value="ECO:0007669"/>
    <property type="project" value="UniProtKB-UniRule"/>
</dbReference>
<dbReference type="HAMAP" id="MF_01384">
    <property type="entry name" value="UreD"/>
    <property type="match status" value="1"/>
</dbReference>
<dbReference type="InterPro" id="IPR002669">
    <property type="entry name" value="UreD"/>
</dbReference>
<dbReference type="PANTHER" id="PTHR33643">
    <property type="entry name" value="UREASE ACCESSORY PROTEIN D"/>
    <property type="match status" value="1"/>
</dbReference>
<evidence type="ECO:0000256" key="1">
    <source>
        <dbReference type="ARBA" id="ARBA00007177"/>
    </source>
</evidence>
<sequence length="223" mass="24063">MEAILINTSGGLTGGDVIEWSVAAADSTKLSVTTQANEKIYKASADTAFVSTRITVGKDASLHWLPQETILFDHASLTRRIDVDLAENSEFLAVEAVLLGRRAMGEVVNLGFFRDRWRIRRAGQLIHAEEMKFDGEIDLLSQSAAVLSGQVAFATLLYTGPLAEAMLPKLRECLGDAAGGASCWNGKLIARLTAPTGFDLRKILVPAISVLRNGAPVPKVWNI</sequence>
<dbReference type="PANTHER" id="PTHR33643:SF1">
    <property type="entry name" value="UREASE ACCESSORY PROTEIN D"/>
    <property type="match status" value="1"/>
</dbReference>
<dbReference type="Pfam" id="PF01774">
    <property type="entry name" value="UreD"/>
    <property type="match status" value="1"/>
</dbReference>
<comment type="subunit">
    <text evidence="3">UreD, UreF and UreG form a complex that acts as a GTP-hydrolysis-dependent molecular chaperone, activating the urease apoprotein by helping to assemble the nickel containing metallocenter of UreC. The UreE protein probably delivers the nickel.</text>
</comment>
<reference evidence="4 5" key="1">
    <citation type="submission" date="2019-06" db="EMBL/GenBank/DDBJ databases">
        <title>Sorghum-associated microbial communities from plants grown in Nebraska, USA.</title>
        <authorList>
            <person name="Schachtman D."/>
        </authorList>
    </citation>
    <scope>NUCLEOTIDE SEQUENCE [LARGE SCALE GENOMIC DNA]</scope>
    <source>
        <strain evidence="4 5">1225</strain>
    </source>
</reference>
<comment type="subcellular location">
    <subcellularLocation>
        <location evidence="3">Cytoplasm</location>
    </subcellularLocation>
</comment>
<dbReference type="Proteomes" id="UP000320653">
    <property type="component" value="Unassembled WGS sequence"/>
</dbReference>
<dbReference type="GO" id="GO:0005737">
    <property type="term" value="C:cytoplasm"/>
    <property type="evidence" value="ECO:0007669"/>
    <property type="project" value="UniProtKB-SubCell"/>
</dbReference>
<evidence type="ECO:0000256" key="2">
    <source>
        <dbReference type="ARBA" id="ARBA00023186"/>
    </source>
</evidence>
<protein>
    <recommendedName>
        <fullName evidence="3">Urease accessory protein UreD</fullName>
    </recommendedName>
</protein>
<gene>
    <name evidence="3" type="primary">ureD</name>
    <name evidence="4" type="ORF">FHW37_103735</name>
</gene>
<comment type="caution">
    <text evidence="4">The sequence shown here is derived from an EMBL/GenBank/DDBJ whole genome shotgun (WGS) entry which is preliminary data.</text>
</comment>
<comment type="similarity">
    <text evidence="1 3">Belongs to the UreD family.</text>
</comment>
<evidence type="ECO:0000256" key="3">
    <source>
        <dbReference type="HAMAP-Rule" id="MF_01384"/>
    </source>
</evidence>
<dbReference type="AlphaFoldDB" id="A0A561QWW4"/>
<keyword evidence="5" id="KW-1185">Reference proteome</keyword>
<proteinExistence type="inferred from homology"/>